<evidence type="ECO:0000313" key="3">
    <source>
        <dbReference type="Proteomes" id="UP001329430"/>
    </source>
</evidence>
<reference evidence="2 3" key="1">
    <citation type="journal article" date="2024" name="Insects">
        <title>An Improved Chromosome-Level Genome Assembly of the Firefly Pyrocoelia pectoralis.</title>
        <authorList>
            <person name="Fu X."/>
            <person name="Meyer-Rochow V.B."/>
            <person name="Ballantyne L."/>
            <person name="Zhu X."/>
        </authorList>
    </citation>
    <scope>NUCLEOTIDE SEQUENCE [LARGE SCALE GENOMIC DNA]</scope>
    <source>
        <strain evidence="2">XCY_ONT2</strain>
    </source>
</reference>
<proteinExistence type="predicted"/>
<dbReference type="EMBL" id="JAVRBK010000007">
    <property type="protein sequence ID" value="KAK5641140.1"/>
    <property type="molecule type" value="Genomic_DNA"/>
</dbReference>
<feature type="compositionally biased region" description="Polar residues" evidence="1">
    <location>
        <begin position="8"/>
        <end position="17"/>
    </location>
</feature>
<comment type="caution">
    <text evidence="2">The sequence shown here is derived from an EMBL/GenBank/DDBJ whole genome shotgun (WGS) entry which is preliminary data.</text>
</comment>
<evidence type="ECO:0000313" key="2">
    <source>
        <dbReference type="EMBL" id="KAK5641140.1"/>
    </source>
</evidence>
<accession>A0AAN7V2R5</accession>
<feature type="region of interest" description="Disordered" evidence="1">
    <location>
        <begin position="1"/>
        <end position="25"/>
    </location>
</feature>
<gene>
    <name evidence="2" type="ORF">RI129_009687</name>
</gene>
<dbReference type="Proteomes" id="UP001329430">
    <property type="component" value="Chromosome 7"/>
</dbReference>
<organism evidence="2 3">
    <name type="scientific">Pyrocoelia pectoralis</name>
    <dbReference type="NCBI Taxonomy" id="417401"/>
    <lineage>
        <taxon>Eukaryota</taxon>
        <taxon>Metazoa</taxon>
        <taxon>Ecdysozoa</taxon>
        <taxon>Arthropoda</taxon>
        <taxon>Hexapoda</taxon>
        <taxon>Insecta</taxon>
        <taxon>Pterygota</taxon>
        <taxon>Neoptera</taxon>
        <taxon>Endopterygota</taxon>
        <taxon>Coleoptera</taxon>
        <taxon>Polyphaga</taxon>
        <taxon>Elateriformia</taxon>
        <taxon>Elateroidea</taxon>
        <taxon>Lampyridae</taxon>
        <taxon>Lampyrinae</taxon>
        <taxon>Pyrocoelia</taxon>
    </lineage>
</organism>
<sequence>MSKRSKGNESSLKTNYKGSKEHGGRVRTMLARLSAQDLKGIKVVIRRPYLPDLPTSTPPIIETSLDDPTGLIIHRAVGTFYISEECVEFKKHQAFRRHRNQQPFATTGK</sequence>
<keyword evidence="3" id="KW-1185">Reference proteome</keyword>
<protein>
    <submittedName>
        <fullName evidence="2">Uncharacterized protein</fullName>
    </submittedName>
</protein>
<evidence type="ECO:0000256" key="1">
    <source>
        <dbReference type="SAM" id="MobiDB-lite"/>
    </source>
</evidence>
<dbReference type="AlphaFoldDB" id="A0AAN7V2R5"/>
<name>A0AAN7V2R5_9COLE</name>